<dbReference type="Proteomes" id="UP001301544">
    <property type="component" value="Segment"/>
</dbReference>
<sequence length="86" mass="9850">MKAVFIGGQEHGREMELGYLLGSIRFPVKGSVYAYVGSEDKIYNPKLDCLEYVLHRQLMRSGKEDLLIYTPANFTYEQILAALLNY</sequence>
<proteinExistence type="predicted"/>
<evidence type="ECO:0000313" key="1">
    <source>
        <dbReference type="EMBL" id="WNV46816.1"/>
    </source>
</evidence>
<name>A0AA96T4S8_9CAUD</name>
<reference evidence="1 2" key="1">
    <citation type="submission" date="2023-09" db="EMBL/GenBank/DDBJ databases">
        <title>A novel Klebsiella quasipneumoniae phage indicates co-existence of ecological risk and microbial resource in karst system.</title>
        <authorList>
            <person name="Liu Y."/>
        </authorList>
    </citation>
    <scope>NUCLEOTIDE SEQUENCE [LARGE SCALE GENOMIC DNA]</scope>
</reference>
<keyword evidence="2" id="KW-1185">Reference proteome</keyword>
<evidence type="ECO:0000313" key="2">
    <source>
        <dbReference type="Proteomes" id="UP001301544"/>
    </source>
</evidence>
<dbReference type="EMBL" id="OR591532">
    <property type="protein sequence ID" value="WNV46816.1"/>
    <property type="molecule type" value="Genomic_DNA"/>
</dbReference>
<accession>A0AA96T4S8</accession>
<protein>
    <submittedName>
        <fullName evidence="1">Uncharacterized protein</fullName>
    </submittedName>
</protein>
<organism evidence="1 2">
    <name type="scientific">Klebsiella phage KL01</name>
    <dbReference type="NCBI Taxonomy" id="3077152"/>
    <lineage>
        <taxon>Viruses</taxon>
        <taxon>Duplodnaviria</taxon>
        <taxon>Heunggongvirae</taxon>
        <taxon>Uroviricota</taxon>
        <taxon>Caudoviricetes</taxon>
        <taxon>Autographivirales</taxon>
        <taxon>Autographivirales incertae sedis</taxon>
        <taxon>Reminisvirus</taxon>
        <taxon>Reminisvirus KL01</taxon>
    </lineage>
</organism>